<sequence>MTSEVRNTVEIVEIIRRVAQQSNLLGLNAAIEAARAGELGRGFSVVAEEVRKLADESNNSTKTINAMLGNLNNSVLKVVNNVEQSNVITQEQAKATQSIAQMLEDLRNVGQKLMAMSEAN</sequence>
<proteinExistence type="inferred from homology"/>
<dbReference type="Gene3D" id="1.10.287.950">
    <property type="entry name" value="Methyl-accepting chemotaxis protein"/>
    <property type="match status" value="1"/>
</dbReference>
<dbReference type="PANTHER" id="PTHR32089">
    <property type="entry name" value="METHYL-ACCEPTING CHEMOTAXIS PROTEIN MCPB"/>
    <property type="match status" value="1"/>
</dbReference>
<dbReference type="PANTHER" id="PTHR32089:SF112">
    <property type="entry name" value="LYSOZYME-LIKE PROTEIN-RELATED"/>
    <property type="match status" value="1"/>
</dbReference>
<dbReference type="InterPro" id="IPR004089">
    <property type="entry name" value="MCPsignal_dom"/>
</dbReference>
<dbReference type="InterPro" id="IPR004090">
    <property type="entry name" value="Chemotax_Me-accpt_rcpt"/>
</dbReference>
<reference evidence="4" key="1">
    <citation type="submission" date="2019-08" db="EMBL/GenBank/DDBJ databases">
        <authorList>
            <person name="Kucharzyk K."/>
            <person name="Murdoch R.W."/>
            <person name="Higgins S."/>
            <person name="Loffler F."/>
        </authorList>
    </citation>
    <scope>NUCLEOTIDE SEQUENCE</scope>
</reference>
<dbReference type="PRINTS" id="PR00260">
    <property type="entry name" value="CHEMTRNSDUCR"/>
</dbReference>
<dbReference type="GO" id="GO:0006935">
    <property type="term" value="P:chemotaxis"/>
    <property type="evidence" value="ECO:0007669"/>
    <property type="project" value="InterPro"/>
</dbReference>
<comment type="similarity">
    <text evidence="2">Belongs to the methyl-accepting chemotaxis (MCP) protein family.</text>
</comment>
<dbReference type="EMBL" id="VSSQ01039224">
    <property type="protein sequence ID" value="MPM92259.1"/>
    <property type="molecule type" value="Genomic_DNA"/>
</dbReference>
<evidence type="ECO:0000313" key="4">
    <source>
        <dbReference type="EMBL" id="MPM92259.1"/>
    </source>
</evidence>
<evidence type="ECO:0000256" key="2">
    <source>
        <dbReference type="ARBA" id="ARBA00029447"/>
    </source>
</evidence>
<organism evidence="4">
    <name type="scientific">bioreactor metagenome</name>
    <dbReference type="NCBI Taxonomy" id="1076179"/>
    <lineage>
        <taxon>unclassified sequences</taxon>
        <taxon>metagenomes</taxon>
        <taxon>ecological metagenomes</taxon>
    </lineage>
</organism>
<gene>
    <name evidence="4" type="ORF">SDC9_139394</name>
</gene>
<keyword evidence="1" id="KW-0807">Transducer</keyword>
<protein>
    <recommendedName>
        <fullName evidence="3">Methyl-accepting transducer domain-containing protein</fullName>
    </recommendedName>
</protein>
<evidence type="ECO:0000259" key="3">
    <source>
        <dbReference type="PROSITE" id="PS50111"/>
    </source>
</evidence>
<dbReference type="AlphaFoldDB" id="A0A645DSL0"/>
<dbReference type="SUPFAM" id="SSF58104">
    <property type="entry name" value="Methyl-accepting chemotaxis protein (MCP) signaling domain"/>
    <property type="match status" value="1"/>
</dbReference>
<dbReference type="GO" id="GO:0016020">
    <property type="term" value="C:membrane"/>
    <property type="evidence" value="ECO:0007669"/>
    <property type="project" value="InterPro"/>
</dbReference>
<dbReference type="GO" id="GO:0007165">
    <property type="term" value="P:signal transduction"/>
    <property type="evidence" value="ECO:0007669"/>
    <property type="project" value="UniProtKB-KW"/>
</dbReference>
<evidence type="ECO:0000256" key="1">
    <source>
        <dbReference type="ARBA" id="ARBA00023224"/>
    </source>
</evidence>
<name>A0A645DSL0_9ZZZZ</name>
<comment type="caution">
    <text evidence="4">The sequence shown here is derived from an EMBL/GenBank/DDBJ whole genome shotgun (WGS) entry which is preliminary data.</text>
</comment>
<dbReference type="Pfam" id="PF00015">
    <property type="entry name" value="MCPsignal"/>
    <property type="match status" value="1"/>
</dbReference>
<accession>A0A645DSL0</accession>
<feature type="domain" description="Methyl-accepting transducer" evidence="3">
    <location>
        <begin position="1"/>
        <end position="120"/>
    </location>
</feature>
<dbReference type="PROSITE" id="PS50111">
    <property type="entry name" value="CHEMOTAXIS_TRANSDUC_2"/>
    <property type="match status" value="1"/>
</dbReference>
<dbReference type="GO" id="GO:0004888">
    <property type="term" value="F:transmembrane signaling receptor activity"/>
    <property type="evidence" value="ECO:0007669"/>
    <property type="project" value="InterPro"/>
</dbReference>